<dbReference type="Proteomes" id="UP000828941">
    <property type="component" value="Chromosome 4"/>
</dbReference>
<accession>A0ACB9PJU7</accession>
<proteinExistence type="predicted"/>
<reference evidence="1 2" key="1">
    <citation type="journal article" date="2022" name="DNA Res.">
        <title>Chromosomal-level genome assembly of the orchid tree Bauhinia variegata (Leguminosae; Cercidoideae) supports the allotetraploid origin hypothesis of Bauhinia.</title>
        <authorList>
            <person name="Zhong Y."/>
            <person name="Chen Y."/>
            <person name="Zheng D."/>
            <person name="Pang J."/>
            <person name="Liu Y."/>
            <person name="Luo S."/>
            <person name="Meng S."/>
            <person name="Qian L."/>
            <person name="Wei D."/>
            <person name="Dai S."/>
            <person name="Zhou R."/>
        </authorList>
    </citation>
    <scope>NUCLEOTIDE SEQUENCE [LARGE SCALE GENOMIC DNA]</scope>
    <source>
        <strain evidence="1">BV-YZ2020</strain>
    </source>
</reference>
<protein>
    <submittedName>
        <fullName evidence="1">Uncharacterized protein</fullName>
    </submittedName>
</protein>
<evidence type="ECO:0000313" key="2">
    <source>
        <dbReference type="Proteomes" id="UP000828941"/>
    </source>
</evidence>
<sequence length="344" mass="38829">MVETERREAEENRTMKRVFLILSTILLSIGTAGGPLIMRLYYIHGGNRIWLSSFLETAAFPIMFIPLAISYLCRPRHFTATQAQKPKLVSMKPRLFVAAAGIGIITGVDNYLYAYGLAQLPVSTSSLVISTRLVFTACFAFLLVRHKFTAVLGMGGRVDRPPGESTKDYVMGFVMTILASLLYGFILPLVELAYKKTKQVLTFSLVMETQLVMNAGATLFYIIGMIINNDFKVIPREEKELELGEAKYYVVLQFHEPVFASEKPEKFSDDGTCCIDRKVWVFALKTKDQVLDVFKHFDASVERETSRKLKCVRADNGGEYRGPLERYCKDHGIKLEKTVPKTSQ</sequence>
<keyword evidence="2" id="KW-1185">Reference proteome</keyword>
<evidence type="ECO:0000313" key="1">
    <source>
        <dbReference type="EMBL" id="KAI4347746.1"/>
    </source>
</evidence>
<organism evidence="1 2">
    <name type="scientific">Bauhinia variegata</name>
    <name type="common">Purple orchid tree</name>
    <name type="synonym">Phanera variegata</name>
    <dbReference type="NCBI Taxonomy" id="167791"/>
    <lineage>
        <taxon>Eukaryota</taxon>
        <taxon>Viridiplantae</taxon>
        <taxon>Streptophyta</taxon>
        <taxon>Embryophyta</taxon>
        <taxon>Tracheophyta</taxon>
        <taxon>Spermatophyta</taxon>
        <taxon>Magnoliopsida</taxon>
        <taxon>eudicotyledons</taxon>
        <taxon>Gunneridae</taxon>
        <taxon>Pentapetalae</taxon>
        <taxon>rosids</taxon>
        <taxon>fabids</taxon>
        <taxon>Fabales</taxon>
        <taxon>Fabaceae</taxon>
        <taxon>Cercidoideae</taxon>
        <taxon>Cercideae</taxon>
        <taxon>Bauhiniinae</taxon>
        <taxon>Bauhinia</taxon>
    </lineage>
</organism>
<comment type="caution">
    <text evidence="1">The sequence shown here is derived from an EMBL/GenBank/DDBJ whole genome shotgun (WGS) entry which is preliminary data.</text>
</comment>
<gene>
    <name evidence="1" type="ORF">L6164_008529</name>
</gene>
<dbReference type="EMBL" id="CM039429">
    <property type="protein sequence ID" value="KAI4347746.1"/>
    <property type="molecule type" value="Genomic_DNA"/>
</dbReference>
<name>A0ACB9PJU7_BAUVA</name>